<accession>A0A4S2MPC0</accession>
<reference evidence="6 7" key="1">
    <citation type="submission" date="2019-04" db="EMBL/GenBank/DDBJ databases">
        <title>Comparative genomics and transcriptomics to analyze fruiting body development in filamentous ascomycetes.</title>
        <authorList>
            <consortium name="DOE Joint Genome Institute"/>
            <person name="Lutkenhaus R."/>
            <person name="Traeger S."/>
            <person name="Breuer J."/>
            <person name="Kuo A."/>
            <person name="Lipzen A."/>
            <person name="Pangilinan J."/>
            <person name="Dilworth D."/>
            <person name="Sandor L."/>
            <person name="Poggeler S."/>
            <person name="Barry K."/>
            <person name="Grigoriev I.V."/>
            <person name="Nowrousian M."/>
        </authorList>
    </citation>
    <scope>NUCLEOTIDE SEQUENCE [LARGE SCALE GENOMIC DNA]</scope>
    <source>
        <strain evidence="6 7">CBS 389.68</strain>
    </source>
</reference>
<evidence type="ECO:0000313" key="7">
    <source>
        <dbReference type="Proteomes" id="UP000298138"/>
    </source>
</evidence>
<keyword evidence="3" id="KW-0862">Zinc</keyword>
<sequence>MPCFANPPPLTDTHYRYSCISCTHIFDDAPRSFPLTCPTCALPNHPDHNLQAYIWFCHSCSTQNPGSDTICHKCGYPYGPECVGKWHWMALEEWKRPGTEMVGMGEARRVLAGCVMERCGMRRVGSGGVTAPEGVEWGLNGLWVERLRWVCRERERERREKEEREQKMKERKEREEREREGKEVL</sequence>
<feature type="region of interest" description="Disordered" evidence="4">
    <location>
        <begin position="155"/>
        <end position="185"/>
    </location>
</feature>
<evidence type="ECO:0000256" key="2">
    <source>
        <dbReference type="ARBA" id="ARBA00022771"/>
    </source>
</evidence>
<keyword evidence="7" id="KW-1185">Reference proteome</keyword>
<dbReference type="AlphaFoldDB" id="A0A4S2MPC0"/>
<dbReference type="InterPro" id="IPR001876">
    <property type="entry name" value="Znf_RanBP2"/>
</dbReference>
<name>A0A4S2MPC0_9PEZI</name>
<evidence type="ECO:0000259" key="5">
    <source>
        <dbReference type="PROSITE" id="PS01358"/>
    </source>
</evidence>
<proteinExistence type="predicted"/>
<organism evidence="6 7">
    <name type="scientific">Ascodesmis nigricans</name>
    <dbReference type="NCBI Taxonomy" id="341454"/>
    <lineage>
        <taxon>Eukaryota</taxon>
        <taxon>Fungi</taxon>
        <taxon>Dikarya</taxon>
        <taxon>Ascomycota</taxon>
        <taxon>Pezizomycotina</taxon>
        <taxon>Pezizomycetes</taxon>
        <taxon>Pezizales</taxon>
        <taxon>Ascodesmidaceae</taxon>
        <taxon>Ascodesmis</taxon>
    </lineage>
</organism>
<evidence type="ECO:0000256" key="1">
    <source>
        <dbReference type="ARBA" id="ARBA00022723"/>
    </source>
</evidence>
<dbReference type="GO" id="GO:0008270">
    <property type="term" value="F:zinc ion binding"/>
    <property type="evidence" value="ECO:0007669"/>
    <property type="project" value="UniProtKB-KW"/>
</dbReference>
<evidence type="ECO:0000256" key="3">
    <source>
        <dbReference type="ARBA" id="ARBA00022833"/>
    </source>
</evidence>
<dbReference type="PROSITE" id="PS01358">
    <property type="entry name" value="ZF_RANBP2_1"/>
    <property type="match status" value="1"/>
</dbReference>
<evidence type="ECO:0000256" key="4">
    <source>
        <dbReference type="SAM" id="MobiDB-lite"/>
    </source>
</evidence>
<protein>
    <recommendedName>
        <fullName evidence="5">RanBP2-type domain-containing protein</fullName>
    </recommendedName>
</protein>
<keyword evidence="2" id="KW-0863">Zinc-finger</keyword>
<keyword evidence="1" id="KW-0479">Metal-binding</keyword>
<gene>
    <name evidence="6" type="ORF">EX30DRAFT_342704</name>
</gene>
<feature type="domain" description="RanBP2-type" evidence="5">
    <location>
        <begin position="55"/>
        <end position="74"/>
    </location>
</feature>
<dbReference type="Proteomes" id="UP000298138">
    <property type="component" value="Unassembled WGS sequence"/>
</dbReference>
<evidence type="ECO:0000313" key="6">
    <source>
        <dbReference type="EMBL" id="TGZ79036.1"/>
    </source>
</evidence>
<dbReference type="InParanoid" id="A0A4S2MPC0"/>
<dbReference type="EMBL" id="ML220135">
    <property type="protein sequence ID" value="TGZ79036.1"/>
    <property type="molecule type" value="Genomic_DNA"/>
</dbReference>